<evidence type="ECO:0000259" key="1">
    <source>
        <dbReference type="Pfam" id="PF03496"/>
    </source>
</evidence>
<feature type="domain" description="ADP ribosyltransferase" evidence="1">
    <location>
        <begin position="349"/>
        <end position="528"/>
    </location>
</feature>
<dbReference type="RefSeq" id="WP_102741330.1">
    <property type="nucleotide sequence ID" value="NZ_PJLB01000008.1"/>
</dbReference>
<comment type="caution">
    <text evidence="2">The sequence shown here is derived from an EMBL/GenBank/DDBJ whole genome shotgun (WGS) entry which is preliminary data.</text>
</comment>
<evidence type="ECO:0000313" key="3">
    <source>
        <dbReference type="Proteomes" id="UP000236075"/>
    </source>
</evidence>
<dbReference type="EMBL" id="PJLB01000008">
    <property type="protein sequence ID" value="PND02767.1"/>
    <property type="molecule type" value="Genomic_DNA"/>
</dbReference>
<gene>
    <name evidence="2" type="ORF">CXT95_08980</name>
</gene>
<dbReference type="Pfam" id="PF03496">
    <property type="entry name" value="ADPrib_exo_Tox"/>
    <property type="match status" value="1"/>
</dbReference>
<evidence type="ECO:0000313" key="2">
    <source>
        <dbReference type="EMBL" id="PND02767.1"/>
    </source>
</evidence>
<proteinExistence type="predicted"/>
<sequence>MVTPLEKFLAKHPTPSGMDSKEWAALNAAMKENKFFSSKVENIRLLERLHRLIKNYLTGEKETLPNGETVIKVGSAADFSNQALQWLQTEGLVPPDAEGPKYHNDIKNIGALARLKLIFKTNVRQSIGAAQWEASMKPANLKAWPAFRFIRFPGAKTKRLVHVVNEDAVRLKTDFTFWADEMNAASLGGFEVPWPPFGFNSYMDQEPVSREECERMGLLKPGEPLKRPRGAERFGIDLIERYGYGKKASTAKLPEELKAKLKKVYEDRWGVKQDKSDEVVFPSQEVAKKARETAEKVIKVPSAPIPAPVSAVTHTVSLGDVPKVKMPAPLTDKEADDLLRSVTGEVWAKASRLEKNALFSYTGNGYARINNDLRKGKSNAKAKQIAKVIDRCKVPQDMVVFRGCGVYKELKDALNWKGEEITDELVDMLNLSVVGNPLKDEGFMSAAVAEGKGFMNRPVLFRILLKKKTRAIYAEPFSRFGAGAGKEWDGLSPQTYFSSEDEIIIQKGGTLKFLQFHNQNGKLIIDCELIQ</sequence>
<dbReference type="Proteomes" id="UP000236075">
    <property type="component" value="Unassembled WGS sequence"/>
</dbReference>
<dbReference type="PROSITE" id="PS51996">
    <property type="entry name" value="TR_MART"/>
    <property type="match status" value="1"/>
</dbReference>
<dbReference type="GO" id="GO:0005576">
    <property type="term" value="C:extracellular region"/>
    <property type="evidence" value="ECO:0007669"/>
    <property type="project" value="InterPro"/>
</dbReference>
<dbReference type="SUPFAM" id="SSF56399">
    <property type="entry name" value="ADP-ribosylation"/>
    <property type="match status" value="1"/>
</dbReference>
<accession>A0AAX0WM79</accession>
<name>A0AAX0WM79_9BACT</name>
<reference evidence="2 3" key="1">
    <citation type="journal article" date="2017" name="BMC Genomics">
        <title>Genome sequencing of 39 Akkermansia muciniphila isolates reveals its population structure, genomic and functional diverisity, and global distribution in mammalian gut microbiotas.</title>
        <authorList>
            <person name="Guo X."/>
            <person name="Li S."/>
            <person name="Zhang J."/>
            <person name="Wu F."/>
            <person name="Li X."/>
            <person name="Wu D."/>
            <person name="Zhang M."/>
            <person name="Ou Z."/>
            <person name="Jie Z."/>
            <person name="Yan Q."/>
            <person name="Li P."/>
            <person name="Yi J."/>
            <person name="Peng Y."/>
        </authorList>
    </citation>
    <scope>NUCLEOTIDE SEQUENCE [LARGE SCALE GENOMIC DNA]</scope>
    <source>
        <strain evidence="2 3">GP28</strain>
    </source>
</reference>
<organism evidence="2 3">
    <name type="scientific">Akkermansia muciniphila</name>
    <dbReference type="NCBI Taxonomy" id="239935"/>
    <lineage>
        <taxon>Bacteria</taxon>
        <taxon>Pseudomonadati</taxon>
        <taxon>Verrucomicrobiota</taxon>
        <taxon>Verrucomicrobiia</taxon>
        <taxon>Verrucomicrobiales</taxon>
        <taxon>Akkermansiaceae</taxon>
        <taxon>Akkermansia</taxon>
    </lineage>
</organism>
<dbReference type="Gene3D" id="3.90.176.10">
    <property type="entry name" value="Toxin ADP-ribosyltransferase, Chain A, domain 1"/>
    <property type="match status" value="1"/>
</dbReference>
<dbReference type="InterPro" id="IPR003540">
    <property type="entry name" value="ADP-ribosyltransferase"/>
</dbReference>
<protein>
    <recommendedName>
        <fullName evidence="1">ADP ribosyltransferase domain-containing protein</fullName>
    </recommendedName>
</protein>
<dbReference type="AlphaFoldDB" id="A0AAX0WM79"/>